<protein>
    <submittedName>
        <fullName evidence="3">Uncharacterized protein</fullName>
    </submittedName>
</protein>
<evidence type="ECO:0000313" key="2">
    <source>
        <dbReference type="Proteomes" id="UP000887563"/>
    </source>
</evidence>
<name>A0A914NI58_MELIC</name>
<dbReference type="Proteomes" id="UP000887563">
    <property type="component" value="Unplaced"/>
</dbReference>
<evidence type="ECO:0000313" key="3">
    <source>
        <dbReference type="WBParaSite" id="Minc3s06703g40202"/>
    </source>
</evidence>
<keyword evidence="1" id="KW-0472">Membrane</keyword>
<keyword evidence="2" id="KW-1185">Reference proteome</keyword>
<keyword evidence="1" id="KW-0812">Transmembrane</keyword>
<accession>A0A914NI58</accession>
<dbReference type="WBParaSite" id="Minc3s06703g40202">
    <property type="protein sequence ID" value="Minc3s06703g40202"/>
    <property type="gene ID" value="Minc3s06703g40202"/>
</dbReference>
<dbReference type="AlphaFoldDB" id="A0A914NI58"/>
<feature type="transmembrane region" description="Helical" evidence="1">
    <location>
        <begin position="36"/>
        <end position="53"/>
    </location>
</feature>
<sequence length="54" mass="6142">MPCKQCLAINASCYHPRATSYQNRANLKTKIRGERMSRAIFLSLFALAIAIDFH</sequence>
<keyword evidence="1" id="KW-1133">Transmembrane helix</keyword>
<evidence type="ECO:0000256" key="1">
    <source>
        <dbReference type="SAM" id="Phobius"/>
    </source>
</evidence>
<proteinExistence type="predicted"/>
<reference evidence="3" key="1">
    <citation type="submission" date="2022-11" db="UniProtKB">
        <authorList>
            <consortium name="WormBaseParasite"/>
        </authorList>
    </citation>
    <scope>IDENTIFICATION</scope>
</reference>
<organism evidence="2 3">
    <name type="scientific">Meloidogyne incognita</name>
    <name type="common">Southern root-knot nematode worm</name>
    <name type="synonym">Oxyuris incognita</name>
    <dbReference type="NCBI Taxonomy" id="6306"/>
    <lineage>
        <taxon>Eukaryota</taxon>
        <taxon>Metazoa</taxon>
        <taxon>Ecdysozoa</taxon>
        <taxon>Nematoda</taxon>
        <taxon>Chromadorea</taxon>
        <taxon>Rhabditida</taxon>
        <taxon>Tylenchina</taxon>
        <taxon>Tylenchomorpha</taxon>
        <taxon>Tylenchoidea</taxon>
        <taxon>Meloidogynidae</taxon>
        <taxon>Meloidogyninae</taxon>
        <taxon>Meloidogyne</taxon>
        <taxon>Meloidogyne incognita group</taxon>
    </lineage>
</organism>